<name>A0A821WAS5_9NEOP</name>
<evidence type="ECO:0000313" key="4">
    <source>
        <dbReference type="Proteomes" id="UP000663880"/>
    </source>
</evidence>
<evidence type="ECO:0000313" key="3">
    <source>
        <dbReference type="EMBL" id="CAF4919116.1"/>
    </source>
</evidence>
<keyword evidence="4" id="KW-1185">Reference proteome</keyword>
<dbReference type="InterPro" id="IPR011011">
    <property type="entry name" value="Znf_FYVE_PHD"/>
</dbReference>
<dbReference type="InterPro" id="IPR057251">
    <property type="entry name" value="FP_C"/>
</dbReference>
<accession>A0A821WAS5</accession>
<feature type="domain" description="FP protein C-terminal" evidence="2">
    <location>
        <begin position="276"/>
        <end position="327"/>
    </location>
</feature>
<dbReference type="OrthoDB" id="5989141at2759"/>
<gene>
    <name evidence="3" type="ORF">PMACD_LOCUS12857</name>
</gene>
<dbReference type="AlphaFoldDB" id="A0A821WAS5"/>
<comment type="caution">
    <text evidence="3">The sequence shown here is derived from an EMBL/GenBank/DDBJ whole genome shotgun (WGS) entry which is preliminary data.</text>
</comment>
<proteinExistence type="predicted"/>
<dbReference type="InterPro" id="IPR004244">
    <property type="entry name" value="Transposase_22"/>
</dbReference>
<dbReference type="PANTHER" id="PTHR11505">
    <property type="entry name" value="L1 TRANSPOSABLE ELEMENT-RELATED"/>
    <property type="match status" value="1"/>
</dbReference>
<reference evidence="3" key="1">
    <citation type="submission" date="2021-02" db="EMBL/GenBank/DDBJ databases">
        <authorList>
            <person name="Steward A R."/>
        </authorList>
    </citation>
    <scope>NUCLEOTIDE SEQUENCE</scope>
</reference>
<evidence type="ECO:0000259" key="2">
    <source>
        <dbReference type="Pfam" id="PF25298"/>
    </source>
</evidence>
<keyword evidence="1" id="KW-0175">Coiled coil</keyword>
<dbReference type="Gene3D" id="3.30.40.10">
    <property type="entry name" value="Zinc/RING finger domain, C3HC4 (zinc finger)"/>
    <property type="match status" value="1"/>
</dbReference>
<sequence length="328" mass="37074">MSNLCGSCGEEIRDGASCSVCKLEFHFQCGGITEVGYRRLGDGRFTWCCANCKISAQPQAVSTSASTSPLVKKPVESTILEEIRAVSLKLAPLESLVEDVKSLRKELSELRSSFSEMNGVVGEFKTKIENFESRLSKVESDNQNIVEQYSTIQTRLDKLESEADDNEQWSRINNVEIKGVPQRDKENLHDIVNSIGHLINYTVQKNQINFVTRVPVRDSTQPKPIILCFLNRYAKEDFIAAARTKAKDLARSKSSITCANLGFNGNHKIFINDHLTPKNKDLLNKARKVAKDHNFQYIWVKRAVIHIRKDNTSPIIYIRNVKDISKII</sequence>
<feature type="coiled-coil region" evidence="1">
    <location>
        <begin position="93"/>
        <end position="162"/>
    </location>
</feature>
<dbReference type="EMBL" id="CAJOBZ010000053">
    <property type="protein sequence ID" value="CAF4919116.1"/>
    <property type="molecule type" value="Genomic_DNA"/>
</dbReference>
<protein>
    <recommendedName>
        <fullName evidence="2">FP protein C-terminal domain-containing protein</fullName>
    </recommendedName>
</protein>
<dbReference type="Proteomes" id="UP000663880">
    <property type="component" value="Unassembled WGS sequence"/>
</dbReference>
<organism evidence="3 4">
    <name type="scientific">Pieris macdunnoughi</name>
    <dbReference type="NCBI Taxonomy" id="345717"/>
    <lineage>
        <taxon>Eukaryota</taxon>
        <taxon>Metazoa</taxon>
        <taxon>Ecdysozoa</taxon>
        <taxon>Arthropoda</taxon>
        <taxon>Hexapoda</taxon>
        <taxon>Insecta</taxon>
        <taxon>Pterygota</taxon>
        <taxon>Neoptera</taxon>
        <taxon>Endopterygota</taxon>
        <taxon>Lepidoptera</taxon>
        <taxon>Glossata</taxon>
        <taxon>Ditrysia</taxon>
        <taxon>Papilionoidea</taxon>
        <taxon>Pieridae</taxon>
        <taxon>Pierinae</taxon>
        <taxon>Pieris</taxon>
    </lineage>
</organism>
<dbReference type="InterPro" id="IPR013083">
    <property type="entry name" value="Znf_RING/FYVE/PHD"/>
</dbReference>
<dbReference type="Gene3D" id="1.20.5.1700">
    <property type="match status" value="1"/>
</dbReference>
<dbReference type="SUPFAM" id="SSF57997">
    <property type="entry name" value="Tropomyosin"/>
    <property type="match status" value="1"/>
</dbReference>
<evidence type="ECO:0000256" key="1">
    <source>
        <dbReference type="SAM" id="Coils"/>
    </source>
</evidence>
<dbReference type="SUPFAM" id="SSF57903">
    <property type="entry name" value="FYVE/PHD zinc finger"/>
    <property type="match status" value="1"/>
</dbReference>
<dbReference type="Pfam" id="PF25298">
    <property type="entry name" value="Baculo_FP_2nd"/>
    <property type="match status" value="1"/>
</dbReference>